<dbReference type="InterPro" id="IPR044533">
    <property type="entry name" value="FLZ1/2/3"/>
</dbReference>
<dbReference type="PANTHER" id="PTHR46057:SF54">
    <property type="entry name" value="FCS-LIKE ZINC FINGER 16"/>
    <property type="match status" value="1"/>
</dbReference>
<dbReference type="Proteomes" id="UP000306102">
    <property type="component" value="Unassembled WGS sequence"/>
</dbReference>
<gene>
    <name evidence="7" type="ORF">TEA_004313</name>
</gene>
<sequence>MPVKRSLIGRSSSFGDSGVLSPPIESADGWLERRSAPPSAAAAAKPPSYSSKAMRPSVAEKSLVSPPRILTLSSPVQEESIDGSDDQPIGEFLDKCYYCKKKIGENAEVFMYSYLRAFCTAECRDRQIAMDNGMENASVKSEGMQISPTSAVVMAISKSNLNMATGLEGCNASKIVYNVLPSNHLVIGSACVFENPTGFNFHGCAGIGCV</sequence>
<organism evidence="7 8">
    <name type="scientific">Camellia sinensis var. sinensis</name>
    <name type="common">China tea</name>
    <dbReference type="NCBI Taxonomy" id="542762"/>
    <lineage>
        <taxon>Eukaryota</taxon>
        <taxon>Viridiplantae</taxon>
        <taxon>Streptophyta</taxon>
        <taxon>Embryophyta</taxon>
        <taxon>Tracheophyta</taxon>
        <taxon>Spermatophyta</taxon>
        <taxon>Magnoliopsida</taxon>
        <taxon>eudicotyledons</taxon>
        <taxon>Gunneridae</taxon>
        <taxon>Pentapetalae</taxon>
        <taxon>asterids</taxon>
        <taxon>Ericales</taxon>
        <taxon>Theaceae</taxon>
        <taxon>Camellia</taxon>
    </lineage>
</organism>
<dbReference type="AlphaFoldDB" id="A0A4S4E1I9"/>
<evidence type="ECO:0000313" key="8">
    <source>
        <dbReference type="Proteomes" id="UP000306102"/>
    </source>
</evidence>
<feature type="domain" description="FLZ-type" evidence="6">
    <location>
        <begin position="91"/>
        <end position="135"/>
    </location>
</feature>
<dbReference type="PROSITE" id="PS51795">
    <property type="entry name" value="ZF_FLZ"/>
    <property type="match status" value="1"/>
</dbReference>
<keyword evidence="3" id="KW-0862">Zinc</keyword>
<feature type="compositionally biased region" description="Low complexity" evidence="5">
    <location>
        <begin position="36"/>
        <end position="53"/>
    </location>
</feature>
<keyword evidence="3" id="KW-0863">Zinc-finger</keyword>
<dbReference type="STRING" id="542762.A0A4S4E1I9"/>
<comment type="caution">
    <text evidence="7">The sequence shown here is derived from an EMBL/GenBank/DDBJ whole genome shotgun (WGS) entry which is preliminary data.</text>
</comment>
<protein>
    <recommendedName>
        <fullName evidence="6">FLZ-type domain-containing protein</fullName>
    </recommendedName>
</protein>
<keyword evidence="2" id="KW-0479">Metal-binding</keyword>
<reference evidence="7 8" key="1">
    <citation type="journal article" date="2018" name="Proc. Natl. Acad. Sci. U.S.A.">
        <title>Draft genome sequence of Camellia sinensis var. sinensis provides insights into the evolution of the tea genome and tea quality.</title>
        <authorList>
            <person name="Wei C."/>
            <person name="Yang H."/>
            <person name="Wang S."/>
            <person name="Zhao J."/>
            <person name="Liu C."/>
            <person name="Gao L."/>
            <person name="Xia E."/>
            <person name="Lu Y."/>
            <person name="Tai Y."/>
            <person name="She G."/>
            <person name="Sun J."/>
            <person name="Cao H."/>
            <person name="Tong W."/>
            <person name="Gao Q."/>
            <person name="Li Y."/>
            <person name="Deng W."/>
            <person name="Jiang X."/>
            <person name="Wang W."/>
            <person name="Chen Q."/>
            <person name="Zhang S."/>
            <person name="Li H."/>
            <person name="Wu J."/>
            <person name="Wang P."/>
            <person name="Li P."/>
            <person name="Shi C."/>
            <person name="Zheng F."/>
            <person name="Jian J."/>
            <person name="Huang B."/>
            <person name="Shan D."/>
            <person name="Shi M."/>
            <person name="Fang C."/>
            <person name="Yue Y."/>
            <person name="Li F."/>
            <person name="Li D."/>
            <person name="Wei S."/>
            <person name="Han B."/>
            <person name="Jiang C."/>
            <person name="Yin Y."/>
            <person name="Xia T."/>
            <person name="Zhang Z."/>
            <person name="Bennetzen J.L."/>
            <person name="Zhao S."/>
            <person name="Wan X."/>
        </authorList>
    </citation>
    <scope>NUCLEOTIDE SEQUENCE [LARGE SCALE GENOMIC DNA]</scope>
    <source>
        <strain evidence="8">cv. Shuchazao</strain>
        <tissue evidence="7">Leaf</tissue>
    </source>
</reference>
<accession>A0A4S4E1I9</accession>
<feature type="region of interest" description="Disordered" evidence="5">
    <location>
        <begin position="1"/>
        <end position="60"/>
    </location>
</feature>
<name>A0A4S4E1I9_CAMSN</name>
<evidence type="ECO:0000256" key="3">
    <source>
        <dbReference type="ARBA" id="ARBA00022771"/>
    </source>
</evidence>
<dbReference type="PANTHER" id="PTHR46057">
    <property type="entry name" value="FCS-LIKE ZINC FINGER 1-RELATED"/>
    <property type="match status" value="1"/>
</dbReference>
<evidence type="ECO:0000259" key="6">
    <source>
        <dbReference type="PROSITE" id="PS51795"/>
    </source>
</evidence>
<comment type="similarity">
    <text evidence="1">Belongs to the FLZ family.</text>
</comment>
<evidence type="ECO:0000256" key="5">
    <source>
        <dbReference type="SAM" id="MobiDB-lite"/>
    </source>
</evidence>
<proteinExistence type="inferred from homology"/>
<evidence type="ECO:0000256" key="2">
    <source>
        <dbReference type="ARBA" id="ARBA00022723"/>
    </source>
</evidence>
<feature type="zinc finger region" description="FLZ-type" evidence="4">
    <location>
        <begin position="91"/>
        <end position="135"/>
    </location>
</feature>
<evidence type="ECO:0000256" key="4">
    <source>
        <dbReference type="PROSITE-ProRule" id="PRU01131"/>
    </source>
</evidence>
<evidence type="ECO:0000256" key="1">
    <source>
        <dbReference type="ARBA" id="ARBA00009374"/>
    </source>
</evidence>
<dbReference type="EMBL" id="SDRB02008855">
    <property type="protein sequence ID" value="THG08996.1"/>
    <property type="molecule type" value="Genomic_DNA"/>
</dbReference>
<keyword evidence="8" id="KW-1185">Reference proteome</keyword>
<dbReference type="Pfam" id="PF04570">
    <property type="entry name" value="zf-FLZ"/>
    <property type="match status" value="1"/>
</dbReference>
<dbReference type="GO" id="GO:0008270">
    <property type="term" value="F:zinc ion binding"/>
    <property type="evidence" value="ECO:0007669"/>
    <property type="project" value="UniProtKB-KW"/>
</dbReference>
<evidence type="ECO:0000313" key="7">
    <source>
        <dbReference type="EMBL" id="THG08996.1"/>
    </source>
</evidence>
<dbReference type="InterPro" id="IPR007650">
    <property type="entry name" value="Zf-FLZ_dom"/>
</dbReference>